<name>A0ABR0PJH3_GOSAR</name>
<evidence type="ECO:0000259" key="1">
    <source>
        <dbReference type="PROSITE" id="PS50878"/>
    </source>
</evidence>
<sequence length="352" mass="40174">MKRGIKLGVAERGRGNAKALNQLDTTGEDICGWVKNVFNGGIIDPEFNNTLIVLIPKVQNPNNFSQFRPISLCSVLYKLVMKIISNRIKIIFSKIIGQEQAGFITGRSIIDNVIIAQEVLHSMRVKKSLQWMAIKIDLEKAYDRVRWDFVEASLIATGIPSHLIKVIMNAIMLSSMQVLWNGVPTQKFKLVRGIRQGCPLSPYLFVLCMEWLGYRFHGSILAREWSPIRLSYSGLSLSHLFFAYDLVVFGRADVVHSGLLTKFLSNFCEISGHKVNARKTKVFFSMGVNISSRNEIKDILGFQKVNNLGHISGFHFFIEELPRVFWIFWWKEFIVDSRVWMPKVSLFLEGSP</sequence>
<dbReference type="SUPFAM" id="SSF56672">
    <property type="entry name" value="DNA/RNA polymerases"/>
    <property type="match status" value="1"/>
</dbReference>
<dbReference type="Proteomes" id="UP001358586">
    <property type="component" value="Chromosome 6"/>
</dbReference>
<dbReference type="EMBL" id="JARKNE010000006">
    <property type="protein sequence ID" value="KAK5824581.1"/>
    <property type="molecule type" value="Genomic_DNA"/>
</dbReference>
<dbReference type="PANTHER" id="PTHR31635">
    <property type="entry name" value="REVERSE TRANSCRIPTASE DOMAIN-CONTAINING PROTEIN-RELATED"/>
    <property type="match status" value="1"/>
</dbReference>
<feature type="domain" description="Reverse transcriptase" evidence="1">
    <location>
        <begin position="36"/>
        <end position="304"/>
    </location>
</feature>
<proteinExistence type="predicted"/>
<dbReference type="PANTHER" id="PTHR31635:SF196">
    <property type="entry name" value="REVERSE TRANSCRIPTASE DOMAIN-CONTAINING PROTEIN-RELATED"/>
    <property type="match status" value="1"/>
</dbReference>
<protein>
    <recommendedName>
        <fullName evidence="1">Reverse transcriptase domain-containing protein</fullName>
    </recommendedName>
</protein>
<evidence type="ECO:0000313" key="2">
    <source>
        <dbReference type="EMBL" id="KAK5824581.1"/>
    </source>
</evidence>
<dbReference type="InterPro" id="IPR043502">
    <property type="entry name" value="DNA/RNA_pol_sf"/>
</dbReference>
<evidence type="ECO:0000313" key="3">
    <source>
        <dbReference type="Proteomes" id="UP001358586"/>
    </source>
</evidence>
<keyword evidence="3" id="KW-1185">Reference proteome</keyword>
<dbReference type="Pfam" id="PF00078">
    <property type="entry name" value="RVT_1"/>
    <property type="match status" value="1"/>
</dbReference>
<accession>A0ABR0PJH3</accession>
<organism evidence="2 3">
    <name type="scientific">Gossypium arboreum</name>
    <name type="common">Tree cotton</name>
    <name type="synonym">Gossypium nanking</name>
    <dbReference type="NCBI Taxonomy" id="29729"/>
    <lineage>
        <taxon>Eukaryota</taxon>
        <taxon>Viridiplantae</taxon>
        <taxon>Streptophyta</taxon>
        <taxon>Embryophyta</taxon>
        <taxon>Tracheophyta</taxon>
        <taxon>Spermatophyta</taxon>
        <taxon>Magnoliopsida</taxon>
        <taxon>eudicotyledons</taxon>
        <taxon>Gunneridae</taxon>
        <taxon>Pentapetalae</taxon>
        <taxon>rosids</taxon>
        <taxon>malvids</taxon>
        <taxon>Malvales</taxon>
        <taxon>Malvaceae</taxon>
        <taxon>Malvoideae</taxon>
        <taxon>Gossypium</taxon>
    </lineage>
</organism>
<gene>
    <name evidence="2" type="ORF">PVK06_019362</name>
</gene>
<reference evidence="2 3" key="1">
    <citation type="submission" date="2023-03" db="EMBL/GenBank/DDBJ databases">
        <title>WGS of Gossypium arboreum.</title>
        <authorList>
            <person name="Yu D."/>
        </authorList>
    </citation>
    <scope>NUCLEOTIDE SEQUENCE [LARGE SCALE GENOMIC DNA]</scope>
    <source>
        <tissue evidence="2">Leaf</tissue>
    </source>
</reference>
<dbReference type="CDD" id="cd01650">
    <property type="entry name" value="RT_nLTR_like"/>
    <property type="match status" value="1"/>
</dbReference>
<dbReference type="PROSITE" id="PS50878">
    <property type="entry name" value="RT_POL"/>
    <property type="match status" value="1"/>
</dbReference>
<dbReference type="InterPro" id="IPR000477">
    <property type="entry name" value="RT_dom"/>
</dbReference>
<comment type="caution">
    <text evidence="2">The sequence shown here is derived from an EMBL/GenBank/DDBJ whole genome shotgun (WGS) entry which is preliminary data.</text>
</comment>